<gene>
    <name evidence="2" type="ORF">PPACK8108_LOCUS24704</name>
</gene>
<evidence type="ECO:0000313" key="2">
    <source>
        <dbReference type="EMBL" id="CAH7689592.1"/>
    </source>
</evidence>
<keyword evidence="3" id="KW-1185">Reference proteome</keyword>
<dbReference type="Proteomes" id="UP001153365">
    <property type="component" value="Unassembled WGS sequence"/>
</dbReference>
<proteinExistence type="predicted"/>
<evidence type="ECO:0000313" key="3">
    <source>
        <dbReference type="Proteomes" id="UP001153365"/>
    </source>
</evidence>
<organism evidence="2 3">
    <name type="scientific">Phakopsora pachyrhizi</name>
    <name type="common">Asian soybean rust disease fungus</name>
    <dbReference type="NCBI Taxonomy" id="170000"/>
    <lineage>
        <taxon>Eukaryota</taxon>
        <taxon>Fungi</taxon>
        <taxon>Dikarya</taxon>
        <taxon>Basidiomycota</taxon>
        <taxon>Pucciniomycotina</taxon>
        <taxon>Pucciniomycetes</taxon>
        <taxon>Pucciniales</taxon>
        <taxon>Phakopsoraceae</taxon>
        <taxon>Phakopsora</taxon>
    </lineage>
</organism>
<reference evidence="2" key="1">
    <citation type="submission" date="2022-06" db="EMBL/GenBank/DDBJ databases">
        <authorList>
            <consortium name="SYNGENTA / RWTH Aachen University"/>
        </authorList>
    </citation>
    <scope>NUCLEOTIDE SEQUENCE</scope>
</reference>
<feature type="region of interest" description="Disordered" evidence="1">
    <location>
        <begin position="109"/>
        <end position="142"/>
    </location>
</feature>
<dbReference type="EMBL" id="CALTRL010006101">
    <property type="protein sequence ID" value="CAH7689592.1"/>
    <property type="molecule type" value="Genomic_DNA"/>
</dbReference>
<accession>A0AAV0BTM2</accession>
<evidence type="ECO:0000256" key="1">
    <source>
        <dbReference type="SAM" id="MobiDB-lite"/>
    </source>
</evidence>
<comment type="caution">
    <text evidence="2">The sequence shown here is derived from an EMBL/GenBank/DDBJ whole genome shotgun (WGS) entry which is preliminary data.</text>
</comment>
<name>A0AAV0BTM2_PHAPC</name>
<sequence length="231" mass="24673">MDRSECSKKSLAKILTQHHPIVKPLNNIKLIEGGLQAYNQETICKLPATNTSYSDLPQGWDQKLHSTSKSAPATLSPGAKYVHFDSHLEHLRPSSNNKNGALLPSPVLMGTDDSVTHGNAVKGTKHSSSNYSQDGSGGGAATVSVTGCTVTRTIPLGSFTLPLPIHSHSDHLHQHSHGLNIPEPVYYTGETRIVAATASDKSNTDGGPLYNGYYSEVARTTKDEVAPGHMV</sequence>
<dbReference type="AlphaFoldDB" id="A0AAV0BTM2"/>
<protein>
    <submittedName>
        <fullName evidence="2">Uncharacterized protein</fullName>
    </submittedName>
</protein>